<keyword evidence="2" id="KW-1185">Reference proteome</keyword>
<reference evidence="1" key="1">
    <citation type="submission" date="2022-07" db="EMBL/GenBank/DDBJ databases">
        <authorList>
            <person name="Li W.-J."/>
            <person name="Deng Q.-Q."/>
        </authorList>
    </citation>
    <scope>NUCLEOTIDE SEQUENCE</scope>
    <source>
        <strain evidence="1">SYSU M60031</strain>
    </source>
</reference>
<dbReference type="Proteomes" id="UP001156102">
    <property type="component" value="Unassembled WGS sequence"/>
</dbReference>
<dbReference type="Pfam" id="PF14035">
    <property type="entry name" value="YlzJ"/>
    <property type="match status" value="1"/>
</dbReference>
<dbReference type="AlphaFoldDB" id="A0AA41XA19"/>
<protein>
    <submittedName>
        <fullName evidence="1">YlzJ-like family protein</fullName>
    </submittedName>
</protein>
<comment type="caution">
    <text evidence="1">The sequence shown here is derived from an EMBL/GenBank/DDBJ whole genome shotgun (WGS) entry which is preliminary data.</text>
</comment>
<accession>A0AA41XA19</accession>
<sequence>MILYTIVPEQMIYPMDEAVYTTQRVVNCNGADLVVAMGPNQQYEIIRVMSTDPQHYLQYEPGQQIWIH</sequence>
<evidence type="ECO:0000313" key="2">
    <source>
        <dbReference type="Proteomes" id="UP001156102"/>
    </source>
</evidence>
<gene>
    <name evidence="1" type="ORF">NK662_10935</name>
</gene>
<proteinExistence type="predicted"/>
<organism evidence="1 2">
    <name type="scientific">Ectobacillus ponti</name>
    <dbReference type="NCBI Taxonomy" id="2961894"/>
    <lineage>
        <taxon>Bacteria</taxon>
        <taxon>Bacillati</taxon>
        <taxon>Bacillota</taxon>
        <taxon>Bacilli</taxon>
        <taxon>Bacillales</taxon>
        <taxon>Bacillaceae</taxon>
        <taxon>Ectobacillus</taxon>
    </lineage>
</organism>
<name>A0AA41XA19_9BACI</name>
<dbReference type="EMBL" id="JANCLT010000005">
    <property type="protein sequence ID" value="MCP8969053.1"/>
    <property type="molecule type" value="Genomic_DNA"/>
</dbReference>
<dbReference type="RefSeq" id="WP_254758974.1">
    <property type="nucleotide sequence ID" value="NZ_JANCLT010000005.1"/>
</dbReference>
<dbReference type="InterPro" id="IPR025619">
    <property type="entry name" value="YlzJ"/>
</dbReference>
<evidence type="ECO:0000313" key="1">
    <source>
        <dbReference type="EMBL" id="MCP8969053.1"/>
    </source>
</evidence>